<dbReference type="RefSeq" id="WP_233698130.1">
    <property type="nucleotide sequence ID" value="NZ_JAJNBZ010000020.1"/>
</dbReference>
<dbReference type="EMBL" id="JAJNBZ010000020">
    <property type="protein sequence ID" value="MCE5171758.1"/>
    <property type="molecule type" value="Genomic_DNA"/>
</dbReference>
<accession>A0ABS8YMS7</accession>
<dbReference type="Proteomes" id="UP001199916">
    <property type="component" value="Unassembled WGS sequence"/>
</dbReference>
<dbReference type="InterPro" id="IPR051454">
    <property type="entry name" value="RNA/ubiquinone_mod_enzymes"/>
</dbReference>
<dbReference type="Pfam" id="PF01136">
    <property type="entry name" value="Peptidase_U32"/>
    <property type="match status" value="1"/>
</dbReference>
<comment type="caution">
    <text evidence="1">The sequence shown here is derived from an EMBL/GenBank/DDBJ whole genome shotgun (WGS) entry which is preliminary data.</text>
</comment>
<dbReference type="InterPro" id="IPR001539">
    <property type="entry name" value="Peptidase_U32"/>
</dbReference>
<name>A0ABS8YMS7_9BACL</name>
<sequence>MVTYEPELLVTAGSVAEVERMLQAGANAVFVGEQRYGMRLPGEMTLEHIEESMNAVRDHQAKLYVAVNNILHNERLDGLSAYLQRLEQIGVDAIVFGDPAVLMTARTAAPNLNLHWNAEMTSTNYITAKYWKKRGSSRFVVARELNMEQVVEMKQKLPDMEVQIQVHGMTNIYHSKRHLLQHYFRHIDKEEQVNEVGMERKLFLIERERQDEKFPLYEDSNGTHIMSSDDVCIIEDFKHLLDARIDSFKVEGLLKPTVYNETVVQVYREAIDTYVADPDNYRFQEEWIERIRAVQDPERELSFGFFYKEQMY</sequence>
<organism evidence="1 2">
    <name type="scientific">Paenibacillus profundus</name>
    <dbReference type="NCBI Taxonomy" id="1173085"/>
    <lineage>
        <taxon>Bacteria</taxon>
        <taxon>Bacillati</taxon>
        <taxon>Bacillota</taxon>
        <taxon>Bacilli</taxon>
        <taxon>Bacillales</taxon>
        <taxon>Paenibacillaceae</taxon>
        <taxon>Paenibacillus</taxon>
    </lineage>
</organism>
<dbReference type="PANTHER" id="PTHR30217">
    <property type="entry name" value="PEPTIDASE U32 FAMILY"/>
    <property type="match status" value="1"/>
</dbReference>
<evidence type="ECO:0000313" key="1">
    <source>
        <dbReference type="EMBL" id="MCE5171758.1"/>
    </source>
</evidence>
<proteinExistence type="predicted"/>
<evidence type="ECO:0000313" key="2">
    <source>
        <dbReference type="Proteomes" id="UP001199916"/>
    </source>
</evidence>
<gene>
    <name evidence="1" type="ORF">LQV63_20990</name>
</gene>
<reference evidence="1 2" key="1">
    <citation type="submission" date="2021-11" db="EMBL/GenBank/DDBJ databases">
        <title>Draft genome sequence of Paenibacillus profundus YoMME, a new Gram-positive bacteria with exoelectrogenic properties.</title>
        <authorList>
            <person name="Hubenova Y."/>
            <person name="Hubenova E."/>
            <person name="Manasiev Y."/>
            <person name="Peykov S."/>
            <person name="Mitov M."/>
        </authorList>
    </citation>
    <scope>NUCLEOTIDE SEQUENCE [LARGE SCALE GENOMIC DNA]</scope>
    <source>
        <strain evidence="1 2">YoMME</strain>
    </source>
</reference>
<keyword evidence="2" id="KW-1185">Reference proteome</keyword>
<dbReference type="PANTHER" id="PTHR30217:SF7">
    <property type="entry name" value="TRNA HYDROXYLATION PROTEIN P2"/>
    <property type="match status" value="1"/>
</dbReference>
<protein>
    <submittedName>
        <fullName evidence="1">U32 family peptidase</fullName>
    </submittedName>
</protein>